<keyword evidence="6 14" id="KW-0820">tRNA-binding</keyword>
<feature type="region of interest" description="Interaction with tRNA" evidence="14">
    <location>
        <begin position="154"/>
        <end position="156"/>
    </location>
</feature>
<feature type="binding site" evidence="14">
    <location>
        <position position="132"/>
    </location>
    <ligand>
        <name>ATP</name>
        <dbReference type="ChEBI" id="CHEBI:30616"/>
    </ligand>
</feature>
<evidence type="ECO:0000256" key="9">
    <source>
        <dbReference type="ARBA" id="ARBA00022741"/>
    </source>
</evidence>
<evidence type="ECO:0000259" key="16">
    <source>
        <dbReference type="Pfam" id="PF20259"/>
    </source>
</evidence>
<dbReference type="Pfam" id="PF20259">
    <property type="entry name" value="tRNA_Me_trans_M"/>
    <property type="match status" value="1"/>
</dbReference>
<dbReference type="InterPro" id="IPR046884">
    <property type="entry name" value="MnmA-like_central"/>
</dbReference>
<feature type="domain" description="tRNA-specific 2-thiouridylase MnmA-like C-terminal" evidence="15">
    <location>
        <begin position="290"/>
        <end position="366"/>
    </location>
</feature>
<keyword evidence="12" id="KW-1015">Disulfide bond</keyword>
<dbReference type="NCBIfam" id="NF001138">
    <property type="entry name" value="PRK00143.1"/>
    <property type="match status" value="1"/>
</dbReference>
<dbReference type="HAMAP" id="MF_00144">
    <property type="entry name" value="tRNA_thiouridyl_MnmA"/>
    <property type="match status" value="1"/>
</dbReference>
<dbReference type="InterPro" id="IPR023382">
    <property type="entry name" value="MnmA-like_central_sf"/>
</dbReference>
<dbReference type="GO" id="GO:0008168">
    <property type="term" value="F:methyltransferase activity"/>
    <property type="evidence" value="ECO:0007669"/>
    <property type="project" value="UniProtKB-KW"/>
</dbReference>
<evidence type="ECO:0000256" key="14">
    <source>
        <dbReference type="HAMAP-Rule" id="MF_00144"/>
    </source>
</evidence>
<comment type="subcellular location">
    <subcellularLocation>
        <location evidence="1 14">Cytoplasm</location>
    </subcellularLocation>
</comment>
<dbReference type="GO" id="GO:0103016">
    <property type="term" value="F:tRNA-uridine 2-sulfurtransferase activity"/>
    <property type="evidence" value="ECO:0007669"/>
    <property type="project" value="UniProtKB-EC"/>
</dbReference>
<name>A0A1M4Y9Y5_9GAMM</name>
<keyword evidence="5 14" id="KW-0963">Cytoplasm</keyword>
<feature type="active site" description="Nucleophile" evidence="14">
    <location>
        <position position="108"/>
    </location>
</feature>
<dbReference type="PANTHER" id="PTHR11933:SF5">
    <property type="entry name" value="MITOCHONDRIAL TRNA-SPECIFIC 2-THIOURIDYLASE 1"/>
    <property type="match status" value="1"/>
</dbReference>
<sequence>MDSPVTSSPAAGKVIVGMSGGVDSSVSALLLLEQGYRVEGLFMKNWDEDDGTEYCTARADLADAQAVCDRLGIKLHTANFAAEYWDNVFEHFLAEYRAGRTPNPDILCNREIKFKVFLEYAEMLGAERIATGHYVRRGEDGGRPRLLKGLDANKDQSYFLHAVPEAAIARSLFPVGELEKPQVRGLAERHGLATARKKDSTGICFIGERRFRDFLKQYLPARPGRIETPEGDVIGEHLGLMYYTLGQRQGLGIGGLADYPDAPWYVATKDLERNVLVAVQGKHHPLLYTDALATETMEWIAGAPPAGGAMRLTAKTRYRQEDVPCSVNARGDGGVEVSFDTPQWAVTPGQSLVLYEGEICLGGGVIRAAWRQEACAA</sequence>
<keyword evidence="11 14" id="KW-0694">RNA-binding</keyword>
<comment type="similarity">
    <text evidence="2 14">Belongs to the MnmA/TRMU family.</text>
</comment>
<dbReference type="FunFam" id="2.40.30.10:FF:000023">
    <property type="entry name" value="tRNA-specific 2-thiouridylase MnmA"/>
    <property type="match status" value="1"/>
</dbReference>
<feature type="active site" description="Cysteine persulfide intermediate" evidence="14">
    <location>
        <position position="204"/>
    </location>
</feature>
<dbReference type="Gene3D" id="2.30.30.280">
    <property type="entry name" value="Adenine nucleotide alpha hydrolases-like domains"/>
    <property type="match status" value="1"/>
</dbReference>
<dbReference type="Pfam" id="PF03054">
    <property type="entry name" value="tRNA_Me_trans"/>
    <property type="match status" value="1"/>
</dbReference>
<reference evidence="17 18" key="1">
    <citation type="submission" date="2016-11" db="EMBL/GenBank/DDBJ databases">
        <authorList>
            <person name="Jaros S."/>
            <person name="Januszkiewicz K."/>
            <person name="Wedrychowicz H."/>
        </authorList>
    </citation>
    <scope>NUCLEOTIDE SEQUENCE [LARGE SCALE GENOMIC DNA]</scope>
    <source>
        <strain evidence="17 18">DSM 19980</strain>
    </source>
</reference>
<dbReference type="FunFam" id="2.30.30.280:FF:000001">
    <property type="entry name" value="tRNA-specific 2-thiouridylase MnmA"/>
    <property type="match status" value="1"/>
</dbReference>
<comment type="function">
    <text evidence="14">Catalyzes the 2-thiolation of uridine at the wobble position (U34) of tRNA, leading to the formation of s(2)U34.</text>
</comment>
<dbReference type="InterPro" id="IPR014729">
    <property type="entry name" value="Rossmann-like_a/b/a_fold"/>
</dbReference>
<keyword evidence="17" id="KW-0489">Methyltransferase</keyword>
<dbReference type="Pfam" id="PF20258">
    <property type="entry name" value="tRNA_Me_trans_C"/>
    <property type="match status" value="1"/>
</dbReference>
<protein>
    <recommendedName>
        <fullName evidence="4 14">tRNA-specific 2-thiouridylase MnmA</fullName>
        <ecNumber evidence="3 14">2.8.1.13</ecNumber>
    </recommendedName>
</protein>
<dbReference type="OrthoDB" id="9800696at2"/>
<evidence type="ECO:0000256" key="8">
    <source>
        <dbReference type="ARBA" id="ARBA00022694"/>
    </source>
</evidence>
<dbReference type="FunFam" id="3.40.50.620:FF:000004">
    <property type="entry name" value="tRNA-specific 2-thiouridylase MnmA"/>
    <property type="match status" value="1"/>
</dbReference>
<evidence type="ECO:0000256" key="3">
    <source>
        <dbReference type="ARBA" id="ARBA00011949"/>
    </source>
</evidence>
<evidence type="ECO:0000256" key="4">
    <source>
        <dbReference type="ARBA" id="ARBA00013805"/>
    </source>
</evidence>
<comment type="catalytic activity">
    <reaction evidence="13 14">
        <text>S-sulfanyl-L-cysteinyl-[protein] + uridine(34) in tRNA + AH2 + ATP = 2-thiouridine(34) in tRNA + L-cysteinyl-[protein] + A + AMP + diphosphate + H(+)</text>
        <dbReference type="Rhea" id="RHEA:47032"/>
        <dbReference type="Rhea" id="RHEA-COMP:10131"/>
        <dbReference type="Rhea" id="RHEA-COMP:11726"/>
        <dbReference type="Rhea" id="RHEA-COMP:11727"/>
        <dbReference type="Rhea" id="RHEA-COMP:11728"/>
        <dbReference type="ChEBI" id="CHEBI:13193"/>
        <dbReference type="ChEBI" id="CHEBI:15378"/>
        <dbReference type="ChEBI" id="CHEBI:17499"/>
        <dbReference type="ChEBI" id="CHEBI:29950"/>
        <dbReference type="ChEBI" id="CHEBI:30616"/>
        <dbReference type="ChEBI" id="CHEBI:33019"/>
        <dbReference type="ChEBI" id="CHEBI:61963"/>
        <dbReference type="ChEBI" id="CHEBI:65315"/>
        <dbReference type="ChEBI" id="CHEBI:87170"/>
        <dbReference type="ChEBI" id="CHEBI:456215"/>
        <dbReference type="EC" id="2.8.1.13"/>
    </reaction>
</comment>
<dbReference type="SUPFAM" id="SSF52402">
    <property type="entry name" value="Adenine nucleotide alpha hydrolases-like"/>
    <property type="match status" value="1"/>
</dbReference>
<dbReference type="AlphaFoldDB" id="A0A1M4Y9Y5"/>
<dbReference type="EMBL" id="FQUJ01000006">
    <property type="protein sequence ID" value="SHF02312.1"/>
    <property type="molecule type" value="Genomic_DNA"/>
</dbReference>
<evidence type="ECO:0000256" key="5">
    <source>
        <dbReference type="ARBA" id="ARBA00022490"/>
    </source>
</evidence>
<dbReference type="PANTHER" id="PTHR11933">
    <property type="entry name" value="TRNA 5-METHYLAMINOMETHYL-2-THIOURIDYLATE -METHYLTRANSFERASE"/>
    <property type="match status" value="1"/>
</dbReference>
<dbReference type="Proteomes" id="UP000184346">
    <property type="component" value="Unassembled WGS sequence"/>
</dbReference>
<feature type="region of interest" description="Interaction with tRNA" evidence="14">
    <location>
        <begin position="317"/>
        <end position="318"/>
    </location>
</feature>
<keyword evidence="10 14" id="KW-0067">ATP-binding</keyword>
<dbReference type="CDD" id="cd01998">
    <property type="entry name" value="MnmA_TRMU-like"/>
    <property type="match status" value="1"/>
</dbReference>
<evidence type="ECO:0000256" key="2">
    <source>
        <dbReference type="ARBA" id="ARBA00006191"/>
    </source>
</evidence>
<dbReference type="STRING" id="1121942.SAMN02745148_01632"/>
<dbReference type="RefSeq" id="WP_139249087.1">
    <property type="nucleotide sequence ID" value="NZ_FQUJ01000006.1"/>
</dbReference>
<accession>A0A1M4Y9Y5</accession>
<evidence type="ECO:0000256" key="7">
    <source>
        <dbReference type="ARBA" id="ARBA00022679"/>
    </source>
</evidence>
<dbReference type="GO" id="GO:0005737">
    <property type="term" value="C:cytoplasm"/>
    <property type="evidence" value="ECO:0007669"/>
    <property type="project" value="UniProtKB-SubCell"/>
</dbReference>
<feature type="binding site" evidence="14">
    <location>
        <position position="43"/>
    </location>
    <ligand>
        <name>ATP</name>
        <dbReference type="ChEBI" id="CHEBI:30616"/>
    </ligand>
</feature>
<dbReference type="GO" id="GO:0032259">
    <property type="term" value="P:methylation"/>
    <property type="evidence" value="ECO:0007669"/>
    <property type="project" value="UniProtKB-KW"/>
</dbReference>
<dbReference type="InterPro" id="IPR004506">
    <property type="entry name" value="MnmA-like"/>
</dbReference>
<comment type="caution">
    <text evidence="14">Lacks conserved residue(s) required for the propagation of feature annotation.</text>
</comment>
<evidence type="ECO:0000259" key="15">
    <source>
        <dbReference type="Pfam" id="PF20258"/>
    </source>
</evidence>
<organism evidence="17 18">
    <name type="scientific">Modicisalibacter ilicicola DSM 19980</name>
    <dbReference type="NCBI Taxonomy" id="1121942"/>
    <lineage>
        <taxon>Bacteria</taxon>
        <taxon>Pseudomonadati</taxon>
        <taxon>Pseudomonadota</taxon>
        <taxon>Gammaproteobacteria</taxon>
        <taxon>Oceanospirillales</taxon>
        <taxon>Halomonadaceae</taxon>
        <taxon>Modicisalibacter</taxon>
    </lineage>
</organism>
<feature type="site" description="Interaction with tRNA" evidence="14">
    <location>
        <position position="133"/>
    </location>
</feature>
<proteinExistence type="inferred from homology"/>
<evidence type="ECO:0000256" key="1">
    <source>
        <dbReference type="ARBA" id="ARBA00004496"/>
    </source>
</evidence>
<feature type="region of interest" description="Interaction with target base in tRNA" evidence="14">
    <location>
        <begin position="103"/>
        <end position="105"/>
    </location>
</feature>
<evidence type="ECO:0000256" key="13">
    <source>
        <dbReference type="ARBA" id="ARBA00051542"/>
    </source>
</evidence>
<evidence type="ECO:0000313" key="17">
    <source>
        <dbReference type="EMBL" id="SHF02312.1"/>
    </source>
</evidence>
<feature type="domain" description="tRNA-specific 2-thiouridylase MnmA-like central" evidence="16">
    <location>
        <begin position="212"/>
        <end position="277"/>
    </location>
</feature>
<gene>
    <name evidence="14" type="primary">mnmA</name>
    <name evidence="17" type="ORF">SAMN02745148_01632</name>
</gene>
<evidence type="ECO:0000256" key="10">
    <source>
        <dbReference type="ARBA" id="ARBA00022840"/>
    </source>
</evidence>
<feature type="binding site" evidence="14">
    <location>
        <begin position="17"/>
        <end position="24"/>
    </location>
    <ligand>
        <name>ATP</name>
        <dbReference type="ChEBI" id="CHEBI:30616"/>
    </ligand>
</feature>
<dbReference type="Gene3D" id="2.40.30.10">
    <property type="entry name" value="Translation factors"/>
    <property type="match status" value="1"/>
</dbReference>
<dbReference type="Gene3D" id="3.40.50.620">
    <property type="entry name" value="HUPs"/>
    <property type="match status" value="1"/>
</dbReference>
<dbReference type="GO" id="GO:0002143">
    <property type="term" value="P:tRNA wobble position uridine thiolation"/>
    <property type="evidence" value="ECO:0007669"/>
    <property type="project" value="TreeGrafter"/>
</dbReference>
<dbReference type="GO" id="GO:0005524">
    <property type="term" value="F:ATP binding"/>
    <property type="evidence" value="ECO:0007669"/>
    <property type="project" value="UniProtKB-KW"/>
</dbReference>
<dbReference type="EC" id="2.8.1.13" evidence="3 14"/>
<keyword evidence="8 14" id="KW-0819">tRNA processing</keyword>
<dbReference type="InterPro" id="IPR046885">
    <property type="entry name" value="MnmA-like_C"/>
</dbReference>
<keyword evidence="7 14" id="KW-0808">Transferase</keyword>
<keyword evidence="18" id="KW-1185">Reference proteome</keyword>
<evidence type="ECO:0000256" key="6">
    <source>
        <dbReference type="ARBA" id="ARBA00022555"/>
    </source>
</evidence>
<evidence type="ECO:0000256" key="11">
    <source>
        <dbReference type="ARBA" id="ARBA00022884"/>
    </source>
</evidence>
<dbReference type="GO" id="GO:0000049">
    <property type="term" value="F:tRNA binding"/>
    <property type="evidence" value="ECO:0007669"/>
    <property type="project" value="UniProtKB-KW"/>
</dbReference>
<evidence type="ECO:0000313" key="18">
    <source>
        <dbReference type="Proteomes" id="UP000184346"/>
    </source>
</evidence>
<keyword evidence="9 14" id="KW-0547">Nucleotide-binding</keyword>
<evidence type="ECO:0000256" key="12">
    <source>
        <dbReference type="ARBA" id="ARBA00023157"/>
    </source>
</evidence>
<dbReference type="NCBIfam" id="TIGR00420">
    <property type="entry name" value="trmU"/>
    <property type="match status" value="1"/>
</dbReference>
<feature type="site" description="Interaction with tRNA" evidence="14">
    <location>
        <position position="350"/>
    </location>
</feature>